<gene>
    <name evidence="1" type="ORF">CBR_g383</name>
</gene>
<dbReference type="EMBL" id="BFEA01000008">
    <property type="protein sequence ID" value="GBG60052.1"/>
    <property type="molecule type" value="Genomic_DNA"/>
</dbReference>
<protein>
    <submittedName>
        <fullName evidence="1">Uncharacterized protein</fullName>
    </submittedName>
</protein>
<comment type="caution">
    <text evidence="1">The sequence shown here is derived from an EMBL/GenBank/DDBJ whole genome shotgun (WGS) entry which is preliminary data.</text>
</comment>
<dbReference type="Proteomes" id="UP000265515">
    <property type="component" value="Unassembled WGS sequence"/>
</dbReference>
<evidence type="ECO:0000313" key="1">
    <source>
        <dbReference type="EMBL" id="GBG60052.1"/>
    </source>
</evidence>
<keyword evidence="2" id="KW-1185">Reference proteome</keyword>
<evidence type="ECO:0000313" key="2">
    <source>
        <dbReference type="Proteomes" id="UP000265515"/>
    </source>
</evidence>
<organism evidence="1 2">
    <name type="scientific">Chara braunii</name>
    <name type="common">Braun's stonewort</name>
    <dbReference type="NCBI Taxonomy" id="69332"/>
    <lineage>
        <taxon>Eukaryota</taxon>
        <taxon>Viridiplantae</taxon>
        <taxon>Streptophyta</taxon>
        <taxon>Charophyceae</taxon>
        <taxon>Charales</taxon>
        <taxon>Characeae</taxon>
        <taxon>Chara</taxon>
    </lineage>
</organism>
<name>A0A388JQR9_CHABU</name>
<reference evidence="1 2" key="1">
    <citation type="journal article" date="2018" name="Cell">
        <title>The Chara Genome: Secondary Complexity and Implications for Plant Terrestrialization.</title>
        <authorList>
            <person name="Nishiyama T."/>
            <person name="Sakayama H."/>
            <person name="Vries J.D."/>
            <person name="Buschmann H."/>
            <person name="Saint-Marcoux D."/>
            <person name="Ullrich K.K."/>
            <person name="Haas F.B."/>
            <person name="Vanderstraeten L."/>
            <person name="Becker D."/>
            <person name="Lang D."/>
            <person name="Vosolsobe S."/>
            <person name="Rombauts S."/>
            <person name="Wilhelmsson P.K.I."/>
            <person name="Janitza P."/>
            <person name="Kern R."/>
            <person name="Heyl A."/>
            <person name="Rumpler F."/>
            <person name="Villalobos L.I.A.C."/>
            <person name="Clay J.M."/>
            <person name="Skokan R."/>
            <person name="Toyoda A."/>
            <person name="Suzuki Y."/>
            <person name="Kagoshima H."/>
            <person name="Schijlen E."/>
            <person name="Tajeshwar N."/>
            <person name="Catarino B."/>
            <person name="Hetherington A.J."/>
            <person name="Saltykova A."/>
            <person name="Bonnot C."/>
            <person name="Breuninger H."/>
            <person name="Symeonidi A."/>
            <person name="Radhakrishnan G.V."/>
            <person name="Van Nieuwerburgh F."/>
            <person name="Deforce D."/>
            <person name="Chang C."/>
            <person name="Karol K.G."/>
            <person name="Hedrich R."/>
            <person name="Ulvskov P."/>
            <person name="Glockner G."/>
            <person name="Delwiche C.F."/>
            <person name="Petrasek J."/>
            <person name="Van de Peer Y."/>
            <person name="Friml J."/>
            <person name="Beilby M."/>
            <person name="Dolan L."/>
            <person name="Kohara Y."/>
            <person name="Sugano S."/>
            <person name="Fujiyama A."/>
            <person name="Delaux P.-M."/>
            <person name="Quint M."/>
            <person name="TheiBen G."/>
            <person name="Hagemann M."/>
            <person name="Harholt J."/>
            <person name="Dunand C."/>
            <person name="Zachgo S."/>
            <person name="Langdale J."/>
            <person name="Maumus F."/>
            <person name="Straeten D.V.D."/>
            <person name="Gould S.B."/>
            <person name="Rensing S.A."/>
        </authorList>
    </citation>
    <scope>NUCLEOTIDE SEQUENCE [LARGE SCALE GENOMIC DNA]</scope>
    <source>
        <strain evidence="1 2">S276</strain>
    </source>
</reference>
<dbReference type="AlphaFoldDB" id="A0A388JQR9"/>
<dbReference type="Gramene" id="GBG60052">
    <property type="protein sequence ID" value="GBG60052"/>
    <property type="gene ID" value="CBR_g383"/>
</dbReference>
<proteinExistence type="predicted"/>
<accession>A0A388JQR9</accession>
<sequence length="495" mass="53787">MDVARECCVDVAVTTPSLSVDLPLLVSDFGMEFEVDETFLFNDWADLAWSYEHQKHYVDFILGGHIAKAEEKKANLAKEREGILGRTTRLEETLKKIWEVGKDPEVEEEKAENDRYDRALMGIMGEEEEELRQLLDNQPLPPPPPGGVGQEASRNKSNGFVPIGSAQWLESVMGQQQDRGWVGNGFHNLAPINVKGWKFLADLLKNEVEECRRKALVGTLDYANATPHFGGKLTFPTLSVLDPTKCVFANPVVMQKMIPSSLSLDLRNLRRMGRPIPEVLRVELDPDIFLPWPPAGPTLIKIAKPNIWEAQRSSGQPSIPIDNIAMADILTAMLQITTIAGVLLTVECERVAVGEIRGFGTRSEEGTINCDMRLRGVSGEGAFPGKQTGLLWPVVRATMKDIASSIAATLDYGGDSGGSCFYGFGGLFGPGSDFWGRIVKIGDALYAEPEPDAPGMDGTLAITGGDTTTTRNDGGTAEGSATNPSMGIAYCSRAA</sequence>